<evidence type="ECO:0000313" key="2">
    <source>
        <dbReference type="Proteomes" id="UP000598271"/>
    </source>
</evidence>
<keyword evidence="2" id="KW-1185">Reference proteome</keyword>
<evidence type="ECO:0008006" key="3">
    <source>
        <dbReference type="Google" id="ProtNLM"/>
    </source>
</evidence>
<dbReference type="EMBL" id="BMXF01000002">
    <property type="protein sequence ID" value="GHB71929.1"/>
    <property type="molecule type" value="Genomic_DNA"/>
</dbReference>
<gene>
    <name evidence="1" type="ORF">GCM10007390_27360</name>
</gene>
<sequence length="118" mass="13998">MKTCLECDQPFSGRADKKFCSDMCRNAYNNKLNSDQYNVVRNTNNQLRRNRRILEEICPEDKNKTTRSTLMAKGFDFNLMTSQRVTQKGSVYYFVYDYGYLELDNDFFLIVKDNRTNP</sequence>
<organism evidence="1 2">
    <name type="scientific">Persicitalea jodogahamensis</name>
    <dbReference type="NCBI Taxonomy" id="402147"/>
    <lineage>
        <taxon>Bacteria</taxon>
        <taxon>Pseudomonadati</taxon>
        <taxon>Bacteroidota</taxon>
        <taxon>Cytophagia</taxon>
        <taxon>Cytophagales</taxon>
        <taxon>Spirosomataceae</taxon>
        <taxon>Persicitalea</taxon>
    </lineage>
</organism>
<protein>
    <recommendedName>
        <fullName evidence="3">DUF2116 family Zn-ribbon domain-containing protein</fullName>
    </recommendedName>
</protein>
<proteinExistence type="predicted"/>
<dbReference type="RefSeq" id="WP_189565019.1">
    <property type="nucleotide sequence ID" value="NZ_BMXF01000002.1"/>
</dbReference>
<reference evidence="1 2" key="1">
    <citation type="journal article" date="2014" name="Int. J. Syst. Evol. Microbiol.">
        <title>Complete genome sequence of Corynebacterium casei LMG S-19264T (=DSM 44701T), isolated from a smear-ripened cheese.</title>
        <authorList>
            <consortium name="US DOE Joint Genome Institute (JGI-PGF)"/>
            <person name="Walter F."/>
            <person name="Albersmeier A."/>
            <person name="Kalinowski J."/>
            <person name="Ruckert C."/>
        </authorList>
    </citation>
    <scope>NUCLEOTIDE SEQUENCE [LARGE SCALE GENOMIC DNA]</scope>
    <source>
        <strain evidence="1 2">KCTC 12866</strain>
    </source>
</reference>
<accession>A0A8J3D4H7</accession>
<name>A0A8J3D4H7_9BACT</name>
<dbReference type="AlphaFoldDB" id="A0A8J3D4H7"/>
<evidence type="ECO:0000313" key="1">
    <source>
        <dbReference type="EMBL" id="GHB71929.1"/>
    </source>
</evidence>
<dbReference type="Proteomes" id="UP000598271">
    <property type="component" value="Unassembled WGS sequence"/>
</dbReference>
<comment type="caution">
    <text evidence="1">The sequence shown here is derived from an EMBL/GenBank/DDBJ whole genome shotgun (WGS) entry which is preliminary data.</text>
</comment>